<keyword evidence="2" id="KW-1185">Reference proteome</keyword>
<dbReference type="EnsemblPlants" id="Ma09_t00520.1">
    <property type="protein sequence ID" value="Ma09_p00520.1"/>
    <property type="gene ID" value="Ma09_g00520"/>
</dbReference>
<dbReference type="AlphaFoldDB" id="A0A804KEE7"/>
<reference evidence="1" key="1">
    <citation type="submission" date="2021-05" db="UniProtKB">
        <authorList>
            <consortium name="EnsemblPlants"/>
        </authorList>
    </citation>
    <scope>IDENTIFICATION</scope>
    <source>
        <strain evidence="1">subsp. malaccensis</strain>
    </source>
</reference>
<dbReference type="InParanoid" id="A0A804KEE7"/>
<dbReference type="Proteomes" id="UP000012960">
    <property type="component" value="Unplaced"/>
</dbReference>
<protein>
    <submittedName>
        <fullName evidence="1">Uncharacterized protein</fullName>
    </submittedName>
</protein>
<sequence length="103" mass="11458">MSKSLTTFRFPGAPKSSSKLVLFQDQLEPPQSPFHLSMEKAPTLAANRFLDDSNKEPETLEDKLMRRLSSFSTVIREAAMTKSLQNLFGATAVHGGMVQEEVE</sequence>
<accession>A0A804KEE7</accession>
<evidence type="ECO:0000313" key="2">
    <source>
        <dbReference type="Proteomes" id="UP000012960"/>
    </source>
</evidence>
<proteinExistence type="predicted"/>
<dbReference type="Gramene" id="Ma09_t00520.1">
    <property type="protein sequence ID" value="Ma09_p00520.1"/>
    <property type="gene ID" value="Ma09_g00520"/>
</dbReference>
<name>A0A804KEE7_MUSAM</name>
<organism evidence="1 2">
    <name type="scientific">Musa acuminata subsp. malaccensis</name>
    <name type="common">Wild banana</name>
    <name type="synonym">Musa malaccensis</name>
    <dbReference type="NCBI Taxonomy" id="214687"/>
    <lineage>
        <taxon>Eukaryota</taxon>
        <taxon>Viridiplantae</taxon>
        <taxon>Streptophyta</taxon>
        <taxon>Embryophyta</taxon>
        <taxon>Tracheophyta</taxon>
        <taxon>Spermatophyta</taxon>
        <taxon>Magnoliopsida</taxon>
        <taxon>Liliopsida</taxon>
        <taxon>Zingiberales</taxon>
        <taxon>Musaceae</taxon>
        <taxon>Musa</taxon>
    </lineage>
</organism>
<evidence type="ECO:0000313" key="1">
    <source>
        <dbReference type="EnsemblPlants" id="Ma09_p00520.1"/>
    </source>
</evidence>